<protein>
    <recommendedName>
        <fullName evidence="15">C4-dicarboxylate transport sensor protein DctB</fullName>
        <ecNumber evidence="3">2.7.13.3</ecNumber>
    </recommendedName>
</protein>
<dbReference type="STRING" id="29489.VL01_00215"/>
<dbReference type="InterPro" id="IPR004358">
    <property type="entry name" value="Sig_transdc_His_kin-like_C"/>
</dbReference>
<dbReference type="CDD" id="cd00082">
    <property type="entry name" value="HisKA"/>
    <property type="match status" value="1"/>
</dbReference>
<dbReference type="InterPro" id="IPR003661">
    <property type="entry name" value="HisK_dim/P_dom"/>
</dbReference>
<feature type="domain" description="HAMP" evidence="19">
    <location>
        <begin position="353"/>
        <end position="405"/>
    </location>
</feature>
<dbReference type="Gene3D" id="3.30.565.10">
    <property type="entry name" value="Histidine kinase-like ATPase, C-terminal domain"/>
    <property type="match status" value="1"/>
</dbReference>
<dbReference type="GO" id="GO:0030295">
    <property type="term" value="F:protein kinase activator activity"/>
    <property type="evidence" value="ECO:0007669"/>
    <property type="project" value="TreeGrafter"/>
</dbReference>
<evidence type="ECO:0000256" key="9">
    <source>
        <dbReference type="ARBA" id="ARBA00022741"/>
    </source>
</evidence>
<dbReference type="InterPro" id="IPR003660">
    <property type="entry name" value="HAMP_dom"/>
</dbReference>
<dbReference type="FunFam" id="1.10.287.130:FF:000049">
    <property type="entry name" value="C4-dicarboxylate transport sensor protein DctB"/>
    <property type="match status" value="1"/>
</dbReference>
<dbReference type="CDD" id="cd06225">
    <property type="entry name" value="HAMP"/>
    <property type="match status" value="1"/>
</dbReference>
<dbReference type="SMART" id="SM00387">
    <property type="entry name" value="HATPase_c"/>
    <property type="match status" value="1"/>
</dbReference>
<dbReference type="PANTHER" id="PTHR42878:SF7">
    <property type="entry name" value="SENSOR HISTIDINE KINASE GLRK"/>
    <property type="match status" value="1"/>
</dbReference>
<dbReference type="GO" id="GO:0000155">
    <property type="term" value="F:phosphorelay sensor kinase activity"/>
    <property type="evidence" value="ECO:0007669"/>
    <property type="project" value="InterPro"/>
</dbReference>
<dbReference type="RefSeq" id="WP_061476992.1">
    <property type="nucleotide sequence ID" value="NZ_JMGO02000011.1"/>
</dbReference>
<dbReference type="PIRSF" id="PIRSF037119">
    <property type="entry name" value="STHK_PgtB"/>
    <property type="match status" value="1"/>
</dbReference>
<keyword evidence="13" id="KW-0902">Two-component regulatory system</keyword>
<dbReference type="AlphaFoldDB" id="A0A175VF51"/>
<keyword evidence="8 17" id="KW-0812">Transmembrane</keyword>
<comment type="subcellular location">
    <subcellularLocation>
        <location evidence="2">Cell inner membrane</location>
        <topology evidence="2">Multi-pass membrane protein</topology>
    </subcellularLocation>
</comment>
<keyword evidence="14 17" id="KW-0472">Membrane</keyword>
<evidence type="ECO:0000256" key="1">
    <source>
        <dbReference type="ARBA" id="ARBA00000085"/>
    </source>
</evidence>
<dbReference type="Pfam" id="PF00512">
    <property type="entry name" value="HisKA"/>
    <property type="match status" value="1"/>
</dbReference>
<evidence type="ECO:0000256" key="11">
    <source>
        <dbReference type="ARBA" id="ARBA00022840"/>
    </source>
</evidence>
<evidence type="ECO:0000256" key="15">
    <source>
        <dbReference type="ARBA" id="ARBA00073143"/>
    </source>
</evidence>
<keyword evidence="5" id="KW-0997">Cell inner membrane</keyword>
<evidence type="ECO:0000259" key="18">
    <source>
        <dbReference type="PROSITE" id="PS50109"/>
    </source>
</evidence>
<keyword evidence="10 20" id="KW-0418">Kinase</keyword>
<dbReference type="PRINTS" id="PR00344">
    <property type="entry name" value="BCTRLSENSOR"/>
</dbReference>
<dbReference type="GO" id="GO:0000156">
    <property type="term" value="F:phosphorelay response regulator activity"/>
    <property type="evidence" value="ECO:0007669"/>
    <property type="project" value="TreeGrafter"/>
</dbReference>
<accession>A0A175VF51</accession>
<dbReference type="InterPro" id="IPR005467">
    <property type="entry name" value="His_kinase_dom"/>
</dbReference>
<dbReference type="Gene3D" id="1.10.287.130">
    <property type="match status" value="1"/>
</dbReference>
<dbReference type="SUPFAM" id="SSF47384">
    <property type="entry name" value="Homodimeric domain of signal transducing histidine kinase"/>
    <property type="match status" value="1"/>
</dbReference>
<evidence type="ECO:0000256" key="12">
    <source>
        <dbReference type="ARBA" id="ARBA00022989"/>
    </source>
</evidence>
<name>A0A175VF51_AEREN</name>
<dbReference type="Pfam" id="PF02518">
    <property type="entry name" value="HATPase_c"/>
    <property type="match status" value="1"/>
</dbReference>
<dbReference type="SMART" id="SM00304">
    <property type="entry name" value="HAMP"/>
    <property type="match status" value="1"/>
</dbReference>
<evidence type="ECO:0000313" key="20">
    <source>
        <dbReference type="EMBL" id="KXU79261.1"/>
    </source>
</evidence>
<evidence type="ECO:0000313" key="21">
    <source>
        <dbReference type="Proteomes" id="UP000078435"/>
    </source>
</evidence>
<dbReference type="InterPro" id="IPR003594">
    <property type="entry name" value="HATPase_dom"/>
</dbReference>
<evidence type="ECO:0000259" key="19">
    <source>
        <dbReference type="PROSITE" id="PS50885"/>
    </source>
</evidence>
<dbReference type="InterPro" id="IPR017116">
    <property type="entry name" value="Sig_transdc_His_kinase_PgtB"/>
</dbReference>
<dbReference type="OrthoDB" id="9772100at2"/>
<dbReference type="PANTHER" id="PTHR42878">
    <property type="entry name" value="TWO-COMPONENT HISTIDINE KINASE"/>
    <property type="match status" value="1"/>
</dbReference>
<dbReference type="InterPro" id="IPR050351">
    <property type="entry name" value="BphY/WalK/GraS-like"/>
</dbReference>
<comment type="catalytic activity">
    <reaction evidence="1">
        <text>ATP + protein L-histidine = ADP + protein N-phospho-L-histidine.</text>
        <dbReference type="EC" id="2.7.13.3"/>
    </reaction>
</comment>
<feature type="region of interest" description="Disordered" evidence="16">
    <location>
        <begin position="792"/>
        <end position="817"/>
    </location>
</feature>
<proteinExistence type="predicted"/>
<dbReference type="GO" id="GO:0005886">
    <property type="term" value="C:plasma membrane"/>
    <property type="evidence" value="ECO:0007669"/>
    <property type="project" value="UniProtKB-SubCell"/>
</dbReference>
<feature type="transmembrane region" description="Helical" evidence="17">
    <location>
        <begin position="330"/>
        <end position="351"/>
    </location>
</feature>
<keyword evidence="12 17" id="KW-1133">Transmembrane helix</keyword>
<dbReference type="SMART" id="SM00388">
    <property type="entry name" value="HisKA"/>
    <property type="match status" value="1"/>
</dbReference>
<keyword evidence="11" id="KW-0067">ATP-binding</keyword>
<evidence type="ECO:0000256" key="5">
    <source>
        <dbReference type="ARBA" id="ARBA00022519"/>
    </source>
</evidence>
<dbReference type="Gene3D" id="1.10.8.500">
    <property type="entry name" value="HAMP domain in histidine kinase"/>
    <property type="match status" value="1"/>
</dbReference>
<evidence type="ECO:0000256" key="3">
    <source>
        <dbReference type="ARBA" id="ARBA00012438"/>
    </source>
</evidence>
<dbReference type="Pfam" id="PF00672">
    <property type="entry name" value="HAMP"/>
    <property type="match status" value="1"/>
</dbReference>
<dbReference type="PROSITE" id="PS50109">
    <property type="entry name" value="HIS_KIN"/>
    <property type="match status" value="1"/>
</dbReference>
<feature type="domain" description="Histidine kinase" evidence="18">
    <location>
        <begin position="579"/>
        <end position="792"/>
    </location>
</feature>
<feature type="transmembrane region" description="Helical" evidence="17">
    <location>
        <begin position="20"/>
        <end position="40"/>
    </location>
</feature>
<dbReference type="Proteomes" id="UP000078435">
    <property type="component" value="Unassembled WGS sequence"/>
</dbReference>
<evidence type="ECO:0000256" key="14">
    <source>
        <dbReference type="ARBA" id="ARBA00023136"/>
    </source>
</evidence>
<feature type="compositionally biased region" description="Basic and acidic residues" evidence="16">
    <location>
        <begin position="807"/>
        <end position="817"/>
    </location>
</feature>
<evidence type="ECO:0000256" key="4">
    <source>
        <dbReference type="ARBA" id="ARBA00022475"/>
    </source>
</evidence>
<dbReference type="InterPro" id="IPR036097">
    <property type="entry name" value="HisK_dim/P_sf"/>
</dbReference>
<dbReference type="SUPFAM" id="SSF55874">
    <property type="entry name" value="ATPase domain of HSP90 chaperone/DNA topoisomerase II/histidine kinase"/>
    <property type="match status" value="1"/>
</dbReference>
<dbReference type="SUPFAM" id="SSF158472">
    <property type="entry name" value="HAMP domain-like"/>
    <property type="match status" value="1"/>
</dbReference>
<keyword evidence="9" id="KW-0547">Nucleotide-binding</keyword>
<dbReference type="EC" id="2.7.13.3" evidence="3"/>
<evidence type="ECO:0000256" key="7">
    <source>
        <dbReference type="ARBA" id="ARBA00022679"/>
    </source>
</evidence>
<evidence type="ECO:0000256" key="6">
    <source>
        <dbReference type="ARBA" id="ARBA00022553"/>
    </source>
</evidence>
<evidence type="ECO:0000256" key="8">
    <source>
        <dbReference type="ARBA" id="ARBA00022692"/>
    </source>
</evidence>
<dbReference type="PROSITE" id="PS50885">
    <property type="entry name" value="HAMP"/>
    <property type="match status" value="1"/>
</dbReference>
<evidence type="ECO:0000256" key="16">
    <source>
        <dbReference type="SAM" id="MobiDB-lite"/>
    </source>
</evidence>
<dbReference type="Gene3D" id="3.30.450.20">
    <property type="entry name" value="PAS domain"/>
    <property type="match status" value="1"/>
</dbReference>
<dbReference type="GO" id="GO:0005524">
    <property type="term" value="F:ATP binding"/>
    <property type="evidence" value="ECO:0007669"/>
    <property type="project" value="UniProtKB-KW"/>
</dbReference>
<gene>
    <name evidence="20" type="ORF">LCR_00185</name>
</gene>
<keyword evidence="4" id="KW-1003">Cell membrane</keyword>
<keyword evidence="7" id="KW-0808">Transferase</keyword>
<keyword evidence="6" id="KW-0597">Phosphoprotein</keyword>
<evidence type="ECO:0000256" key="13">
    <source>
        <dbReference type="ARBA" id="ARBA00023012"/>
    </source>
</evidence>
<sequence length="817" mass="90850">MSRLGRSLRLPSSLGRRLILAFLAITTLTGIMGMAAYMVWDRLGQQVNQIVRESLPAIGSAYQLERASSRLLLLLAQLRDTRDPVQYKRLSLSVSTTLQDIQNAYLLGSQDDDEALSQQRAFEELSALVADHARYLKQQIVHAETLQQLQKRSNWLHQDLVDDVAPLLQEVEWHLTSMVNSSDDMSEFGNVIKEFSALQDLTFKENELQALVNEVIDQRYQQDLESAFLFIGYKIDEMDELTSRLAEYPSTVSYRQILQDIVTLVKPNGQLHRLLQADALTHQRLMALRPKLDDAVSRYHRKVSQTVSEANRSLHVLGNNSSQMVATGKLVILVVLALAILLSIFVLVVLIGRRLIGRLDVLGQDLARVAAGKMDVPIQTSGRDEIGQLGENLRHFCQQLQQMERSNALNLINNTQACLITCYPDGTIESVNPSALTLFRQATISPDLPLWQVFPEEAGAVLASQFEPDQPLHRLGHGECTVATGPDDAPRFLHFNLRRFEQGRGHRFIITVTDVTRQELTARELGQLVEERTRELTENNRLLAAEVVQRQQAQRNLLQTQDELIQAAKMAVVGQAMTSLAHELNQPLSAMMTYLYTSRTALGAGEFQLLDKDLGKIEMLGQRMSRIINALRNFARKSPTEETRVRLDLGELADQALLLLETRAKRDGCTLKNELPAGLWIEADPVLVEQVLVNLLVNGMDAIAGRDIREIRLLLLEQNGSQLKIGIADSGAGFGEAILPRLFTPFTTSKEVGLGLGLTICRSLLARCDAGILLGSDLGGGAMVILEFGEPPSARSQEGAESNAYLNEEKSVDVVTP</sequence>
<comment type="caution">
    <text evidence="20">The sequence shown here is derived from an EMBL/GenBank/DDBJ whole genome shotgun (WGS) entry which is preliminary data.</text>
</comment>
<evidence type="ECO:0000256" key="2">
    <source>
        <dbReference type="ARBA" id="ARBA00004429"/>
    </source>
</evidence>
<evidence type="ECO:0000256" key="17">
    <source>
        <dbReference type="SAM" id="Phobius"/>
    </source>
</evidence>
<dbReference type="GO" id="GO:0007234">
    <property type="term" value="P:osmosensory signaling via phosphorelay pathway"/>
    <property type="evidence" value="ECO:0007669"/>
    <property type="project" value="TreeGrafter"/>
</dbReference>
<dbReference type="EMBL" id="JMGO02000011">
    <property type="protein sequence ID" value="KXU79261.1"/>
    <property type="molecule type" value="Genomic_DNA"/>
</dbReference>
<reference evidence="20 21" key="1">
    <citation type="submission" date="2016-02" db="EMBL/GenBank/DDBJ databases">
        <title>Draft genome sequence of Aeromonas trota strain 1999lcr isolated from cerebrospinal fluid (CSF).</title>
        <authorList>
            <person name="Dallagassa C.B."/>
            <person name="Prediger K.C."/>
            <person name="Weiss V.A."/>
            <person name="Assis F.E."/>
            <person name="Baura V."/>
            <person name="Cruz L.M."/>
            <person name="Souza E.M."/>
            <person name="Pedrosa F.O."/>
            <person name="Fadel-Picheth C.M."/>
        </authorList>
    </citation>
    <scope>NUCLEOTIDE SEQUENCE [LARGE SCALE GENOMIC DNA]</scope>
    <source>
        <strain evidence="20 21">1999lcr</strain>
    </source>
</reference>
<organism evidence="20 21">
    <name type="scientific">Aeromonas enteropelogenes</name>
    <name type="common">Aeromonas trota</name>
    <dbReference type="NCBI Taxonomy" id="29489"/>
    <lineage>
        <taxon>Bacteria</taxon>
        <taxon>Pseudomonadati</taxon>
        <taxon>Pseudomonadota</taxon>
        <taxon>Gammaproteobacteria</taxon>
        <taxon>Aeromonadales</taxon>
        <taxon>Aeromonadaceae</taxon>
        <taxon>Aeromonas</taxon>
    </lineage>
</organism>
<evidence type="ECO:0000256" key="10">
    <source>
        <dbReference type="ARBA" id="ARBA00022777"/>
    </source>
</evidence>
<dbReference type="InterPro" id="IPR036890">
    <property type="entry name" value="HATPase_C_sf"/>
</dbReference>